<organism evidence="1 2">
    <name type="scientific">Colwellia asteriadis</name>
    <dbReference type="NCBI Taxonomy" id="517723"/>
    <lineage>
        <taxon>Bacteria</taxon>
        <taxon>Pseudomonadati</taxon>
        <taxon>Pseudomonadota</taxon>
        <taxon>Gammaproteobacteria</taxon>
        <taxon>Alteromonadales</taxon>
        <taxon>Colwelliaceae</taxon>
        <taxon>Colwellia</taxon>
    </lineage>
</organism>
<sequence>MHQPQLSLKQYLKAFNIITSKGDKSKHRYCLDNVDAWHDFDGYTCFLGYKDLTLTLLFHGRYAFDYQHEETLTAFLALLTEMLKDNRSD</sequence>
<accession>A0ABP3WKF8</accession>
<name>A0ABP3WKF8_9GAMM</name>
<dbReference type="InterPro" id="IPR021432">
    <property type="entry name" value="DUF3081"/>
</dbReference>
<dbReference type="Proteomes" id="UP001500021">
    <property type="component" value="Unassembled WGS sequence"/>
</dbReference>
<dbReference type="RefSeq" id="WP_215979440.1">
    <property type="nucleotide sequence ID" value="NZ_BAAAFA010000012.1"/>
</dbReference>
<keyword evidence="2" id="KW-1185">Reference proteome</keyword>
<evidence type="ECO:0000313" key="1">
    <source>
        <dbReference type="EMBL" id="GAA0822947.1"/>
    </source>
</evidence>
<gene>
    <name evidence="1" type="ORF">GCM10009111_31960</name>
</gene>
<dbReference type="EMBL" id="BAAAFA010000012">
    <property type="protein sequence ID" value="GAA0822947.1"/>
    <property type="molecule type" value="Genomic_DNA"/>
</dbReference>
<protein>
    <submittedName>
        <fullName evidence="1">DUF3081 domain-containing protein</fullName>
    </submittedName>
</protein>
<proteinExistence type="predicted"/>
<reference evidence="2" key="1">
    <citation type="journal article" date="2019" name="Int. J. Syst. Evol. Microbiol.">
        <title>The Global Catalogue of Microorganisms (GCM) 10K type strain sequencing project: providing services to taxonomists for standard genome sequencing and annotation.</title>
        <authorList>
            <consortium name="The Broad Institute Genomics Platform"/>
            <consortium name="The Broad Institute Genome Sequencing Center for Infectious Disease"/>
            <person name="Wu L."/>
            <person name="Ma J."/>
        </authorList>
    </citation>
    <scope>NUCLEOTIDE SEQUENCE [LARGE SCALE GENOMIC DNA]</scope>
    <source>
        <strain evidence="2">JCM 15608</strain>
    </source>
</reference>
<evidence type="ECO:0000313" key="2">
    <source>
        <dbReference type="Proteomes" id="UP001500021"/>
    </source>
</evidence>
<comment type="caution">
    <text evidence="1">The sequence shown here is derived from an EMBL/GenBank/DDBJ whole genome shotgun (WGS) entry which is preliminary data.</text>
</comment>
<dbReference type="Pfam" id="PF11280">
    <property type="entry name" value="DUF3081"/>
    <property type="match status" value="1"/>
</dbReference>